<dbReference type="RefSeq" id="WP_185716945.1">
    <property type="nucleotide sequence ID" value="NZ_BAAAWI010000001.1"/>
</dbReference>
<feature type="region of interest" description="Disordered" evidence="1">
    <location>
        <begin position="154"/>
        <end position="174"/>
    </location>
</feature>
<keyword evidence="2" id="KW-1133">Transmembrane helix</keyword>
<keyword evidence="4" id="KW-1185">Reference proteome</keyword>
<dbReference type="KEGG" id="ppel:H6H00_18165"/>
<dbReference type="EMBL" id="CP060131">
    <property type="protein sequence ID" value="QNG50183.1"/>
    <property type="molecule type" value="Genomic_DNA"/>
</dbReference>
<evidence type="ECO:0000256" key="1">
    <source>
        <dbReference type="SAM" id="MobiDB-lite"/>
    </source>
</evidence>
<reference evidence="3 4" key="1">
    <citation type="submission" date="2020-08" db="EMBL/GenBank/DDBJ databases">
        <authorList>
            <person name="Mo P."/>
        </authorList>
    </citation>
    <scope>NUCLEOTIDE SEQUENCE [LARGE SCALE GENOMIC DNA]</scope>
    <source>
        <strain evidence="3 4">CGMCC 4.1532</strain>
    </source>
</reference>
<feature type="transmembrane region" description="Helical" evidence="2">
    <location>
        <begin position="100"/>
        <end position="119"/>
    </location>
</feature>
<evidence type="ECO:0000256" key="2">
    <source>
        <dbReference type="SAM" id="Phobius"/>
    </source>
</evidence>
<keyword evidence="2" id="KW-0472">Membrane</keyword>
<evidence type="ECO:0000313" key="3">
    <source>
        <dbReference type="EMBL" id="QNG50183.1"/>
    </source>
</evidence>
<dbReference type="AlphaFoldDB" id="A0A7G7MBM2"/>
<keyword evidence="2" id="KW-0812">Transmembrane</keyword>
<organism evidence="3 4">
    <name type="scientific">Pseudonocardia petroleophila</name>
    <dbReference type="NCBI Taxonomy" id="37331"/>
    <lineage>
        <taxon>Bacteria</taxon>
        <taxon>Bacillati</taxon>
        <taxon>Actinomycetota</taxon>
        <taxon>Actinomycetes</taxon>
        <taxon>Pseudonocardiales</taxon>
        <taxon>Pseudonocardiaceae</taxon>
        <taxon>Pseudonocardia</taxon>
    </lineage>
</organism>
<protein>
    <submittedName>
        <fullName evidence="3">Uncharacterized protein</fullName>
    </submittedName>
</protein>
<accession>A0A7G7MBM2</accession>
<name>A0A7G7MBM2_9PSEU</name>
<evidence type="ECO:0000313" key="4">
    <source>
        <dbReference type="Proteomes" id="UP000515728"/>
    </source>
</evidence>
<proteinExistence type="predicted"/>
<gene>
    <name evidence="3" type="ORF">H6H00_18165</name>
</gene>
<sequence length="174" mass="18322">MTTIRPTGIPSAEAFGHASVMHVIRTEGIPSAEAFGHATIVQAVAEAVHPPGVTRADYVDLLDVLRGIRLDAAHERAARRMEAQAPMFARLIPYIGSPEGLAFVITVVIALLALIPPVVDMVAPDDPPSVVVEVDAPSTEDVERIVEERLQELTESGAALPSPAPEIGEVGGRG</sequence>
<dbReference type="Proteomes" id="UP000515728">
    <property type="component" value="Chromosome"/>
</dbReference>